<sequence length="112" mass="13013">MDKFYAKLSNMAVEKTSPLTWLVFIFVMLNPIWQPFLDGVNQDKPALYNSVNAKDFNWVRGGNGKTRIMNEQEYREDARIVMEDRKKKGIAYQQTIKKPGYKPGLQPVPVIF</sequence>
<name>A0A3B7MKH3_9BACT</name>
<reference evidence="1 2" key="1">
    <citation type="submission" date="2018-09" db="EMBL/GenBank/DDBJ databases">
        <title>Genome sequencing of strain 6GH32-13.</title>
        <authorList>
            <person name="Weon H.-Y."/>
            <person name="Heo J."/>
            <person name="Kwon S.-W."/>
        </authorList>
    </citation>
    <scope>NUCLEOTIDE SEQUENCE [LARGE SCALE GENOMIC DNA]</scope>
    <source>
        <strain evidence="1 2">5GH32-13</strain>
    </source>
</reference>
<gene>
    <name evidence="1" type="ORF">D3H65_05885</name>
</gene>
<dbReference type="EMBL" id="CP032157">
    <property type="protein sequence ID" value="AXY73536.1"/>
    <property type="molecule type" value="Genomic_DNA"/>
</dbReference>
<keyword evidence="2" id="KW-1185">Reference proteome</keyword>
<accession>A0A3B7MKH3</accession>
<dbReference type="OrthoDB" id="1164924at2"/>
<organism evidence="1 2">
    <name type="scientific">Paraflavitalea soli</name>
    <dbReference type="NCBI Taxonomy" id="2315862"/>
    <lineage>
        <taxon>Bacteria</taxon>
        <taxon>Pseudomonadati</taxon>
        <taxon>Bacteroidota</taxon>
        <taxon>Chitinophagia</taxon>
        <taxon>Chitinophagales</taxon>
        <taxon>Chitinophagaceae</taxon>
        <taxon>Paraflavitalea</taxon>
    </lineage>
</organism>
<proteinExistence type="predicted"/>
<dbReference type="Proteomes" id="UP000263900">
    <property type="component" value="Chromosome"/>
</dbReference>
<dbReference type="AlphaFoldDB" id="A0A3B7MKH3"/>
<protein>
    <submittedName>
        <fullName evidence="1">Uncharacterized protein</fullName>
    </submittedName>
</protein>
<dbReference type="KEGG" id="pseg:D3H65_05885"/>
<evidence type="ECO:0000313" key="2">
    <source>
        <dbReference type="Proteomes" id="UP000263900"/>
    </source>
</evidence>
<evidence type="ECO:0000313" key="1">
    <source>
        <dbReference type="EMBL" id="AXY73536.1"/>
    </source>
</evidence>